<evidence type="ECO:0000313" key="3">
    <source>
        <dbReference type="Proteomes" id="UP000799778"/>
    </source>
</evidence>
<name>A0A6A5XHL9_9PLEO</name>
<dbReference type="AlphaFoldDB" id="A0A6A5XHL9"/>
<proteinExistence type="predicted"/>
<keyword evidence="3" id="KW-1185">Reference proteome</keyword>
<evidence type="ECO:0000256" key="1">
    <source>
        <dbReference type="SAM" id="MobiDB-lite"/>
    </source>
</evidence>
<dbReference type="GeneID" id="54281127"/>
<feature type="compositionally biased region" description="Low complexity" evidence="1">
    <location>
        <begin position="259"/>
        <end position="279"/>
    </location>
</feature>
<dbReference type="RefSeq" id="XP_033380951.1">
    <property type="nucleotide sequence ID" value="XM_033523730.1"/>
</dbReference>
<dbReference type="EMBL" id="ML978072">
    <property type="protein sequence ID" value="KAF2012612.1"/>
    <property type="molecule type" value="Genomic_DNA"/>
</dbReference>
<sequence>MTDIPSVGDILMLSQVAWKIGRAFTAGRKGAPLVFLEAETDVNTLAKALKALAGTLSTEAEDTSLKRVNPQTQKGLSVILLSCHRTVHDLDTLIDRYQITKRNRKDGGFAIERTWTDTVLTSYKSISWTSEGGDIQDLRHLLQLHASVVLLTRQAIQSLSRLEEVVPPMAEKIQSDLSTTQSLNELLEDLHLTVTESDSLGSMDLDSKEPNRRKLDPISFAKLNRNSDDLFPQHVLINDYIDLDLGPRGPPPTIPLPKIPIVTMTDASPTTPTTRPTSPNRKRVSDFSFSGSTVRYSGSSISSDGAASPGWPSPTGTHKGTRVSRSASMKKRSKLPSTPEMGEPLSRPDSTTLSALPPPALDMDDLRIERATSVSSHGTQSELKGRHRSSTTATQEALFEKEAFRNSAILCDIRCSLVEYAQQLSQDDPSDVQMVTVGESCRVLVVRKREPISPYSTEVQTTTSIWTFTDDNTIRMQLRMSDDDVYVPYSSYFNPGKISITVPCELKYHDVKFGDRLQRTASTSWINYVFDNPKGAASFQNELMGRTLLASWPTSKTMRIHEGFSGTFSYAEQMCGMENLRIWEDDETRAIIALIHFSAHFRNGYLAFYLNARENMIKVKDDGGTQVKIKGLRVPLEGKNKSRKDSAIAFSGKDGVSDKKKFITGCKVEFESEEEKMEFIGFVKKCQENPRDLPDLLGVN</sequence>
<feature type="region of interest" description="Disordered" evidence="1">
    <location>
        <begin position="253"/>
        <end position="360"/>
    </location>
</feature>
<dbReference type="OrthoDB" id="5404564at2759"/>
<evidence type="ECO:0000313" key="2">
    <source>
        <dbReference type="EMBL" id="KAF2012612.1"/>
    </source>
</evidence>
<feature type="compositionally biased region" description="Polar residues" evidence="1">
    <location>
        <begin position="314"/>
        <end position="327"/>
    </location>
</feature>
<reference evidence="2" key="1">
    <citation type="journal article" date="2020" name="Stud. Mycol.">
        <title>101 Dothideomycetes genomes: a test case for predicting lifestyles and emergence of pathogens.</title>
        <authorList>
            <person name="Haridas S."/>
            <person name="Albert R."/>
            <person name="Binder M."/>
            <person name="Bloem J."/>
            <person name="Labutti K."/>
            <person name="Salamov A."/>
            <person name="Andreopoulos B."/>
            <person name="Baker S."/>
            <person name="Barry K."/>
            <person name="Bills G."/>
            <person name="Bluhm B."/>
            <person name="Cannon C."/>
            <person name="Castanera R."/>
            <person name="Culley D."/>
            <person name="Daum C."/>
            <person name="Ezra D."/>
            <person name="Gonzalez J."/>
            <person name="Henrissat B."/>
            <person name="Kuo A."/>
            <person name="Liang C."/>
            <person name="Lipzen A."/>
            <person name="Lutzoni F."/>
            <person name="Magnuson J."/>
            <person name="Mondo S."/>
            <person name="Nolan M."/>
            <person name="Ohm R."/>
            <person name="Pangilinan J."/>
            <person name="Park H.-J."/>
            <person name="Ramirez L."/>
            <person name="Alfaro M."/>
            <person name="Sun H."/>
            <person name="Tritt A."/>
            <person name="Yoshinaga Y."/>
            <person name="Zwiers L.-H."/>
            <person name="Turgeon B."/>
            <person name="Goodwin S."/>
            <person name="Spatafora J."/>
            <person name="Crous P."/>
            <person name="Grigoriev I."/>
        </authorList>
    </citation>
    <scope>NUCLEOTIDE SEQUENCE</scope>
    <source>
        <strain evidence="2">CBS 175.79</strain>
    </source>
</reference>
<feature type="compositionally biased region" description="Low complexity" evidence="1">
    <location>
        <begin position="297"/>
        <end position="308"/>
    </location>
</feature>
<accession>A0A6A5XHL9</accession>
<organism evidence="2 3">
    <name type="scientific">Aaosphaeria arxii CBS 175.79</name>
    <dbReference type="NCBI Taxonomy" id="1450172"/>
    <lineage>
        <taxon>Eukaryota</taxon>
        <taxon>Fungi</taxon>
        <taxon>Dikarya</taxon>
        <taxon>Ascomycota</taxon>
        <taxon>Pezizomycotina</taxon>
        <taxon>Dothideomycetes</taxon>
        <taxon>Pleosporomycetidae</taxon>
        <taxon>Pleosporales</taxon>
        <taxon>Pleosporales incertae sedis</taxon>
        <taxon>Aaosphaeria</taxon>
    </lineage>
</organism>
<protein>
    <submittedName>
        <fullName evidence="2">Uncharacterized protein</fullName>
    </submittedName>
</protein>
<gene>
    <name evidence="2" type="ORF">BU24DRAFT_352440</name>
</gene>
<feature type="compositionally biased region" description="Polar residues" evidence="1">
    <location>
        <begin position="287"/>
        <end position="296"/>
    </location>
</feature>
<dbReference type="Proteomes" id="UP000799778">
    <property type="component" value="Unassembled WGS sequence"/>
</dbReference>